<dbReference type="InParanoid" id="A0A067PEQ5"/>
<dbReference type="Proteomes" id="UP000027265">
    <property type="component" value="Unassembled WGS sequence"/>
</dbReference>
<organism evidence="1 2">
    <name type="scientific">Jaapia argillacea MUCL 33604</name>
    <dbReference type="NCBI Taxonomy" id="933084"/>
    <lineage>
        <taxon>Eukaryota</taxon>
        <taxon>Fungi</taxon>
        <taxon>Dikarya</taxon>
        <taxon>Basidiomycota</taxon>
        <taxon>Agaricomycotina</taxon>
        <taxon>Agaricomycetes</taxon>
        <taxon>Agaricomycetidae</taxon>
        <taxon>Jaapiales</taxon>
        <taxon>Jaapiaceae</taxon>
        <taxon>Jaapia</taxon>
    </lineage>
</organism>
<reference evidence="2" key="1">
    <citation type="journal article" date="2014" name="Proc. Natl. Acad. Sci. U.S.A.">
        <title>Extensive sampling of basidiomycete genomes demonstrates inadequacy of the white-rot/brown-rot paradigm for wood decay fungi.</title>
        <authorList>
            <person name="Riley R."/>
            <person name="Salamov A.A."/>
            <person name="Brown D.W."/>
            <person name="Nagy L.G."/>
            <person name="Floudas D."/>
            <person name="Held B.W."/>
            <person name="Levasseur A."/>
            <person name="Lombard V."/>
            <person name="Morin E."/>
            <person name="Otillar R."/>
            <person name="Lindquist E.A."/>
            <person name="Sun H."/>
            <person name="LaButti K.M."/>
            <person name="Schmutz J."/>
            <person name="Jabbour D."/>
            <person name="Luo H."/>
            <person name="Baker S.E."/>
            <person name="Pisabarro A.G."/>
            <person name="Walton J.D."/>
            <person name="Blanchette R.A."/>
            <person name="Henrissat B."/>
            <person name="Martin F."/>
            <person name="Cullen D."/>
            <person name="Hibbett D.S."/>
            <person name="Grigoriev I.V."/>
        </authorList>
    </citation>
    <scope>NUCLEOTIDE SEQUENCE [LARGE SCALE GENOMIC DNA]</scope>
    <source>
        <strain evidence="2">MUCL 33604</strain>
    </source>
</reference>
<evidence type="ECO:0000313" key="1">
    <source>
        <dbReference type="EMBL" id="KDQ53284.1"/>
    </source>
</evidence>
<sequence>MLWDPTSPSFVFTCDEDVLHASLDVHGIPHSSWSLNVLAESNLPIEPCPVLSLPSASASRTSAMAAFEVFESPQKKKSI</sequence>
<evidence type="ECO:0000313" key="2">
    <source>
        <dbReference type="Proteomes" id="UP000027265"/>
    </source>
</evidence>
<accession>A0A067PEQ5</accession>
<proteinExistence type="predicted"/>
<protein>
    <submittedName>
        <fullName evidence="1">Uncharacterized protein</fullName>
    </submittedName>
</protein>
<dbReference type="HOGENOM" id="CLU_2606368_0_0_1"/>
<gene>
    <name evidence="1" type="ORF">JAAARDRAFT_39353</name>
</gene>
<keyword evidence="2" id="KW-1185">Reference proteome</keyword>
<dbReference type="EMBL" id="KL197734">
    <property type="protein sequence ID" value="KDQ53284.1"/>
    <property type="molecule type" value="Genomic_DNA"/>
</dbReference>
<name>A0A067PEQ5_9AGAM</name>
<dbReference type="AlphaFoldDB" id="A0A067PEQ5"/>